<feature type="chain" id="PRO_5038837826" evidence="5">
    <location>
        <begin position="24"/>
        <end position="349"/>
    </location>
</feature>
<feature type="domain" description="Fe/B12 periplasmic-binding" evidence="6">
    <location>
        <begin position="66"/>
        <end position="345"/>
    </location>
</feature>
<dbReference type="SUPFAM" id="SSF53807">
    <property type="entry name" value="Helical backbone' metal receptor"/>
    <property type="match status" value="1"/>
</dbReference>
<evidence type="ECO:0000256" key="3">
    <source>
        <dbReference type="ARBA" id="ARBA00022448"/>
    </source>
</evidence>
<protein>
    <submittedName>
        <fullName evidence="7">Iron-siderophore ABC transporter substrate-binding protein</fullName>
    </submittedName>
</protein>
<evidence type="ECO:0000259" key="6">
    <source>
        <dbReference type="PROSITE" id="PS50983"/>
    </source>
</evidence>
<evidence type="ECO:0000256" key="5">
    <source>
        <dbReference type="SAM" id="SignalP"/>
    </source>
</evidence>
<sequence>MTSLRTRFSALAAVAALALTACAGGTSQSGAAATDTNASGATESAVSGNVITHAYGTTEIPEKVERIATVAWGNHEVPLALGVMPVGMAKQSWGVTDDSGMHPWTADAVKAIGGEAPVLFDETDGINFEAIEATKPDIILATYSGITKEEYETLSKIAPTIAYPTTAWGTPWRDLITINAAAINKKDEGDTLVADTEAKIAEAAAKYPQLAGKSAAFFYGSTEDLSKVGFYGTRDPRTAFLSDLGMKVPASVAAATETTEDFHIQVSAENADTLSDVDVIVMYGSDADLAKYQADPLLGTIPAFKNGSVVFVGNGETAFSAAVGISPLSIPWVVEEYTQKIAAAADKVK</sequence>
<keyword evidence="3" id="KW-0813">Transport</keyword>
<gene>
    <name evidence="7" type="ORF">EII11_08570</name>
</gene>
<dbReference type="Gene3D" id="3.40.50.1980">
    <property type="entry name" value="Nitrogenase molybdenum iron protein domain"/>
    <property type="match status" value="2"/>
</dbReference>
<dbReference type="PANTHER" id="PTHR30532:SF24">
    <property type="entry name" value="FERRIC ENTEROBACTIN-BINDING PERIPLASMIC PROTEIN FEPB"/>
    <property type="match status" value="1"/>
</dbReference>
<dbReference type="InterPro" id="IPR002491">
    <property type="entry name" value="ABC_transptr_periplasmic_BD"/>
</dbReference>
<evidence type="ECO:0000313" key="8">
    <source>
        <dbReference type="Proteomes" id="UP000280444"/>
    </source>
</evidence>
<accession>A0A3P1SCG5</accession>
<dbReference type="InterPro" id="IPR006311">
    <property type="entry name" value="TAT_signal"/>
</dbReference>
<keyword evidence="8" id="KW-1185">Reference proteome</keyword>
<evidence type="ECO:0000256" key="2">
    <source>
        <dbReference type="ARBA" id="ARBA00008814"/>
    </source>
</evidence>
<dbReference type="Proteomes" id="UP000280444">
    <property type="component" value="Unassembled WGS sequence"/>
</dbReference>
<evidence type="ECO:0000256" key="1">
    <source>
        <dbReference type="ARBA" id="ARBA00004196"/>
    </source>
</evidence>
<evidence type="ECO:0000313" key="7">
    <source>
        <dbReference type="EMBL" id="RRC94744.1"/>
    </source>
</evidence>
<dbReference type="RefSeq" id="WP_124871584.1">
    <property type="nucleotide sequence ID" value="NZ_RQZF01000010.1"/>
</dbReference>
<keyword evidence="4 5" id="KW-0732">Signal</keyword>
<dbReference type="EMBL" id="RQZF01000010">
    <property type="protein sequence ID" value="RRC94744.1"/>
    <property type="molecule type" value="Genomic_DNA"/>
</dbReference>
<dbReference type="CDD" id="cd01146">
    <property type="entry name" value="FhuD"/>
    <property type="match status" value="1"/>
</dbReference>
<dbReference type="PROSITE" id="PS51257">
    <property type="entry name" value="PROKAR_LIPOPROTEIN"/>
    <property type="match status" value="1"/>
</dbReference>
<dbReference type="GO" id="GO:1901678">
    <property type="term" value="P:iron coordination entity transport"/>
    <property type="evidence" value="ECO:0007669"/>
    <property type="project" value="UniProtKB-ARBA"/>
</dbReference>
<name>A0A3P1SCG5_9ACTO</name>
<feature type="signal peptide" evidence="5">
    <location>
        <begin position="1"/>
        <end position="23"/>
    </location>
</feature>
<dbReference type="InterPro" id="IPR051313">
    <property type="entry name" value="Bact_iron-sidero_bind"/>
</dbReference>
<dbReference type="PROSITE" id="PS50983">
    <property type="entry name" value="FE_B12_PBP"/>
    <property type="match status" value="1"/>
</dbReference>
<proteinExistence type="inferred from homology"/>
<dbReference type="AlphaFoldDB" id="A0A3P1SCG5"/>
<comment type="similarity">
    <text evidence="2">Belongs to the bacterial solute-binding protein 8 family.</text>
</comment>
<organism evidence="7 8">
    <name type="scientific">Schaalia canis</name>
    <dbReference type="NCBI Taxonomy" id="100469"/>
    <lineage>
        <taxon>Bacteria</taxon>
        <taxon>Bacillati</taxon>
        <taxon>Actinomycetota</taxon>
        <taxon>Actinomycetes</taxon>
        <taxon>Actinomycetales</taxon>
        <taxon>Actinomycetaceae</taxon>
        <taxon>Schaalia</taxon>
    </lineage>
</organism>
<dbReference type="PROSITE" id="PS51318">
    <property type="entry name" value="TAT"/>
    <property type="match status" value="1"/>
</dbReference>
<reference evidence="7 8" key="1">
    <citation type="submission" date="2018-11" db="EMBL/GenBank/DDBJ databases">
        <title>Genomes From Bacteria Associated with the Canine Oral Cavity: a Test Case for Automated Genome-Based Taxonomic Assignment.</title>
        <authorList>
            <person name="Coil D.A."/>
            <person name="Jospin G."/>
            <person name="Darling A.E."/>
            <person name="Wallis C."/>
            <person name="Davis I.J."/>
            <person name="Harris S."/>
            <person name="Eisen J.A."/>
            <person name="Holcombe L.J."/>
            <person name="O'Flynn C."/>
        </authorList>
    </citation>
    <scope>NUCLEOTIDE SEQUENCE [LARGE SCALE GENOMIC DNA]</scope>
    <source>
        <strain evidence="7 8">OH770</strain>
    </source>
</reference>
<dbReference type="Pfam" id="PF01497">
    <property type="entry name" value="Peripla_BP_2"/>
    <property type="match status" value="1"/>
</dbReference>
<comment type="subcellular location">
    <subcellularLocation>
        <location evidence="1">Cell envelope</location>
    </subcellularLocation>
</comment>
<dbReference type="GO" id="GO:0030288">
    <property type="term" value="C:outer membrane-bounded periplasmic space"/>
    <property type="evidence" value="ECO:0007669"/>
    <property type="project" value="TreeGrafter"/>
</dbReference>
<comment type="caution">
    <text evidence="7">The sequence shown here is derived from an EMBL/GenBank/DDBJ whole genome shotgun (WGS) entry which is preliminary data.</text>
</comment>
<dbReference type="OrthoDB" id="1846031at2"/>
<evidence type="ECO:0000256" key="4">
    <source>
        <dbReference type="ARBA" id="ARBA00022729"/>
    </source>
</evidence>
<dbReference type="PANTHER" id="PTHR30532">
    <property type="entry name" value="IRON III DICITRATE-BINDING PERIPLASMIC PROTEIN"/>
    <property type="match status" value="1"/>
</dbReference>